<dbReference type="RefSeq" id="WP_085616829.1">
    <property type="nucleotide sequence ID" value="NZ_JFKB01000003.1"/>
</dbReference>
<feature type="coiled-coil region" evidence="1">
    <location>
        <begin position="88"/>
        <end position="122"/>
    </location>
</feature>
<dbReference type="Proteomes" id="UP000193396">
    <property type="component" value="Unassembled WGS sequence"/>
</dbReference>
<proteinExistence type="predicted"/>
<keyword evidence="3" id="KW-1185">Reference proteome</keyword>
<accession>A0A1Y2LE05</accession>
<keyword evidence="1" id="KW-0175">Coiled coil</keyword>
<dbReference type="AlphaFoldDB" id="A0A1Y2LE05"/>
<protein>
    <submittedName>
        <fullName evidence="2">Uncharacterized protein</fullName>
    </submittedName>
</protein>
<evidence type="ECO:0000256" key="1">
    <source>
        <dbReference type="SAM" id="Coils"/>
    </source>
</evidence>
<name>A0A1Y2LE05_9PROT</name>
<organism evidence="2 3">
    <name type="scientific">Thalassospira alkalitolerans</name>
    <dbReference type="NCBI Taxonomy" id="1293890"/>
    <lineage>
        <taxon>Bacteria</taxon>
        <taxon>Pseudomonadati</taxon>
        <taxon>Pseudomonadota</taxon>
        <taxon>Alphaproteobacteria</taxon>
        <taxon>Rhodospirillales</taxon>
        <taxon>Thalassospiraceae</taxon>
        <taxon>Thalassospira</taxon>
    </lineage>
</organism>
<evidence type="ECO:0000313" key="3">
    <source>
        <dbReference type="Proteomes" id="UP000193396"/>
    </source>
</evidence>
<comment type="caution">
    <text evidence="2">The sequence shown here is derived from an EMBL/GenBank/DDBJ whole genome shotgun (WGS) entry which is preliminary data.</text>
</comment>
<dbReference type="STRING" id="1293890.TALK_05855"/>
<sequence length="130" mass="14624">MNFIGGFYHKRCPDAGQKSQISFALIAARLLLDESMKFEIRRNGPILVTVSAGLGLTFKFSIKIKQNDPAKWSGQESVEMLYIFETALDEVEAVSRDMRENLSNLDRVMKSTAENLQILRDKLEQPAANG</sequence>
<evidence type="ECO:0000313" key="2">
    <source>
        <dbReference type="EMBL" id="OSQ49119.1"/>
    </source>
</evidence>
<gene>
    <name evidence="2" type="ORF">TALK_05855</name>
</gene>
<reference evidence="2 3" key="1">
    <citation type="submission" date="2014-03" db="EMBL/GenBank/DDBJ databases">
        <title>The draft genome sequence of Thalassospira alkalitolerans JCM 18968.</title>
        <authorList>
            <person name="Lai Q."/>
            <person name="Shao Z."/>
        </authorList>
    </citation>
    <scope>NUCLEOTIDE SEQUENCE [LARGE SCALE GENOMIC DNA]</scope>
    <source>
        <strain evidence="2 3">JCM 18968</strain>
    </source>
</reference>
<dbReference type="EMBL" id="JFKB01000003">
    <property type="protein sequence ID" value="OSQ49119.1"/>
    <property type="molecule type" value="Genomic_DNA"/>
</dbReference>
<dbReference type="OrthoDB" id="7364874at2"/>